<organism evidence="2 3">
    <name type="scientific">Setaria italica</name>
    <name type="common">Foxtail millet</name>
    <name type="synonym">Panicum italicum</name>
    <dbReference type="NCBI Taxonomy" id="4555"/>
    <lineage>
        <taxon>Eukaryota</taxon>
        <taxon>Viridiplantae</taxon>
        <taxon>Streptophyta</taxon>
        <taxon>Embryophyta</taxon>
        <taxon>Tracheophyta</taxon>
        <taxon>Spermatophyta</taxon>
        <taxon>Magnoliopsida</taxon>
        <taxon>Liliopsida</taxon>
        <taxon>Poales</taxon>
        <taxon>Poaceae</taxon>
        <taxon>PACMAD clade</taxon>
        <taxon>Panicoideae</taxon>
        <taxon>Panicodae</taxon>
        <taxon>Paniceae</taxon>
        <taxon>Cenchrinae</taxon>
        <taxon>Setaria</taxon>
    </lineage>
</organism>
<evidence type="ECO:0000256" key="1">
    <source>
        <dbReference type="SAM" id="MobiDB-lite"/>
    </source>
</evidence>
<protein>
    <submittedName>
        <fullName evidence="2">Uncharacterized protein</fullName>
    </submittedName>
</protein>
<keyword evidence="3" id="KW-1185">Reference proteome</keyword>
<dbReference type="Gramene" id="KQK93588">
    <property type="protein sequence ID" value="KQK93588"/>
    <property type="gene ID" value="SETIT_028593mg"/>
</dbReference>
<sequence>MACIFHQSPIDLRGSERGRGSAAPPRPWMETISERLIDGPRARM</sequence>
<reference evidence="2" key="2">
    <citation type="submission" date="2018-08" db="UniProtKB">
        <authorList>
            <consortium name="EnsemblPlants"/>
        </authorList>
    </citation>
    <scope>IDENTIFICATION</scope>
    <source>
        <strain evidence="2">Yugu1</strain>
    </source>
</reference>
<dbReference type="EMBL" id="AGNK02004623">
    <property type="status" value="NOT_ANNOTATED_CDS"/>
    <property type="molecule type" value="Genomic_DNA"/>
</dbReference>
<name>K3ZPR3_SETIT</name>
<reference evidence="3" key="1">
    <citation type="journal article" date="2012" name="Nat. Biotechnol.">
        <title>Reference genome sequence of the model plant Setaria.</title>
        <authorList>
            <person name="Bennetzen J.L."/>
            <person name="Schmutz J."/>
            <person name="Wang H."/>
            <person name="Percifield R."/>
            <person name="Hawkins J."/>
            <person name="Pontaroli A.C."/>
            <person name="Estep M."/>
            <person name="Feng L."/>
            <person name="Vaughn J.N."/>
            <person name="Grimwood J."/>
            <person name="Jenkins J."/>
            <person name="Barry K."/>
            <person name="Lindquist E."/>
            <person name="Hellsten U."/>
            <person name="Deshpande S."/>
            <person name="Wang X."/>
            <person name="Wu X."/>
            <person name="Mitros T."/>
            <person name="Triplett J."/>
            <person name="Yang X."/>
            <person name="Ye C.Y."/>
            <person name="Mauro-Herrera M."/>
            <person name="Wang L."/>
            <person name="Li P."/>
            <person name="Sharma M."/>
            <person name="Sharma R."/>
            <person name="Ronald P.C."/>
            <person name="Panaud O."/>
            <person name="Kellogg E.A."/>
            <person name="Brutnell T.P."/>
            <person name="Doust A.N."/>
            <person name="Tuskan G.A."/>
            <person name="Rokhsar D."/>
            <person name="Devos K.M."/>
        </authorList>
    </citation>
    <scope>NUCLEOTIDE SEQUENCE [LARGE SCALE GENOMIC DNA]</scope>
    <source>
        <strain evidence="3">cv. Yugu1</strain>
    </source>
</reference>
<accession>K3ZPR3</accession>
<evidence type="ECO:0000313" key="2">
    <source>
        <dbReference type="EnsemblPlants" id="KQK93588"/>
    </source>
</evidence>
<dbReference type="AlphaFoldDB" id="K3ZPR3"/>
<dbReference type="EnsemblPlants" id="KQK93588">
    <property type="protein sequence ID" value="KQK93588"/>
    <property type="gene ID" value="SETIT_028593mg"/>
</dbReference>
<dbReference type="Proteomes" id="UP000004995">
    <property type="component" value="Unassembled WGS sequence"/>
</dbReference>
<proteinExistence type="predicted"/>
<feature type="region of interest" description="Disordered" evidence="1">
    <location>
        <begin position="1"/>
        <end position="27"/>
    </location>
</feature>
<dbReference type="InParanoid" id="K3ZPR3"/>
<evidence type="ECO:0000313" key="3">
    <source>
        <dbReference type="Proteomes" id="UP000004995"/>
    </source>
</evidence>
<dbReference type="HOGENOM" id="CLU_3225580_0_0_1"/>